<dbReference type="PANTHER" id="PTHR42804:SF1">
    <property type="entry name" value="ALDEHYDE DEHYDROGENASE-RELATED"/>
    <property type="match status" value="1"/>
</dbReference>
<dbReference type="Proteomes" id="UP001629059">
    <property type="component" value="Unassembled WGS sequence"/>
</dbReference>
<dbReference type="Pfam" id="PF00171">
    <property type="entry name" value="Aldedh"/>
    <property type="match status" value="1"/>
</dbReference>
<dbReference type="InterPro" id="IPR015590">
    <property type="entry name" value="Aldehyde_DH_dom"/>
</dbReference>
<keyword evidence="5" id="KW-1185">Reference proteome</keyword>
<proteinExistence type="inferred from homology"/>
<evidence type="ECO:0000256" key="2">
    <source>
        <dbReference type="ARBA" id="ARBA00023002"/>
    </source>
</evidence>
<comment type="similarity">
    <text evidence="1">Belongs to the aldehyde dehydrogenase family.</text>
</comment>
<gene>
    <name evidence="4" type="ORF">ABS768_05765</name>
</gene>
<dbReference type="InterPro" id="IPR016163">
    <property type="entry name" value="Ald_DH_C"/>
</dbReference>
<keyword evidence="2" id="KW-0560">Oxidoreductase</keyword>
<evidence type="ECO:0000259" key="3">
    <source>
        <dbReference type="Pfam" id="PF00171"/>
    </source>
</evidence>
<reference evidence="4 5" key="1">
    <citation type="submission" date="2024-06" db="EMBL/GenBank/DDBJ databases">
        <authorList>
            <person name="Kaempfer P."/>
            <person name="Viver T."/>
        </authorList>
    </citation>
    <scope>NUCLEOTIDE SEQUENCE [LARGE SCALE GENOMIC DNA]</scope>
    <source>
        <strain evidence="4 5">ST-75</strain>
    </source>
</reference>
<dbReference type="Gene3D" id="3.40.605.10">
    <property type="entry name" value="Aldehyde Dehydrogenase, Chain A, domain 1"/>
    <property type="match status" value="1"/>
</dbReference>
<feature type="domain" description="Aldehyde dehydrogenase" evidence="3">
    <location>
        <begin position="4"/>
        <end position="173"/>
    </location>
</feature>
<name>A0ABW8YAW7_9FLAO</name>
<dbReference type="SUPFAM" id="SSF53720">
    <property type="entry name" value="ALDH-like"/>
    <property type="match status" value="1"/>
</dbReference>
<evidence type="ECO:0000256" key="1">
    <source>
        <dbReference type="ARBA" id="ARBA00009986"/>
    </source>
</evidence>
<dbReference type="PANTHER" id="PTHR42804">
    <property type="entry name" value="ALDEHYDE DEHYDROGENASE"/>
    <property type="match status" value="1"/>
</dbReference>
<dbReference type="InterPro" id="IPR016161">
    <property type="entry name" value="Ald_DH/histidinol_DH"/>
</dbReference>
<evidence type="ECO:0000313" key="4">
    <source>
        <dbReference type="EMBL" id="MFL9836997.1"/>
    </source>
</evidence>
<accession>A0ABW8YAW7</accession>
<dbReference type="InterPro" id="IPR016162">
    <property type="entry name" value="Ald_DH_N"/>
</dbReference>
<evidence type="ECO:0000313" key="5">
    <source>
        <dbReference type="Proteomes" id="UP001629059"/>
    </source>
</evidence>
<comment type="caution">
    <text evidence="4">The sequence shown here is derived from an EMBL/GenBank/DDBJ whole genome shotgun (WGS) entry which is preliminary data.</text>
</comment>
<dbReference type="Gene3D" id="3.40.309.10">
    <property type="entry name" value="Aldehyde Dehydrogenase, Chain A, domain 2"/>
    <property type="match status" value="1"/>
</dbReference>
<sequence>MLLELAPTFAVGHPQTQGVKIGPLASKKQYDRIQSYITIGLNEGAKLLFVGPGKPEGLHEGYYVKPTIFTGVSNRMRIAREEIFGPVLSVITYSSEQEAIAIANDSPYGLMAYISTQDLSHARKIAVQLNTGRVLINILKHDPLAPFGGYKDSGIGRENETYGLEDFLEVKTIIQQ</sequence>
<organism evidence="4 5">
    <name type="scientific">Flavobacterium rhizophilum</name>
    <dbReference type="NCBI Taxonomy" id="3163296"/>
    <lineage>
        <taxon>Bacteria</taxon>
        <taxon>Pseudomonadati</taxon>
        <taxon>Bacteroidota</taxon>
        <taxon>Flavobacteriia</taxon>
        <taxon>Flavobacteriales</taxon>
        <taxon>Flavobacteriaceae</taxon>
        <taxon>Flavobacterium</taxon>
    </lineage>
</organism>
<dbReference type="RefSeq" id="WP_408074021.1">
    <property type="nucleotide sequence ID" value="NZ_JBELQB010000004.1"/>
</dbReference>
<dbReference type="EMBL" id="JBELQB010000004">
    <property type="protein sequence ID" value="MFL9836997.1"/>
    <property type="molecule type" value="Genomic_DNA"/>
</dbReference>
<protein>
    <submittedName>
        <fullName evidence="4">Aldehyde dehydrogenase family protein</fullName>
    </submittedName>
</protein>